<protein>
    <submittedName>
        <fullName evidence="1">Uncharacterized protein</fullName>
    </submittedName>
</protein>
<reference evidence="1" key="1">
    <citation type="submission" date="2018-02" db="EMBL/GenBank/DDBJ databases">
        <title>Rhizophora mucronata_Transcriptome.</title>
        <authorList>
            <person name="Meera S.P."/>
            <person name="Sreeshan A."/>
            <person name="Augustine A."/>
        </authorList>
    </citation>
    <scope>NUCLEOTIDE SEQUENCE</scope>
    <source>
        <tissue evidence="1">Leaf</tissue>
    </source>
</reference>
<evidence type="ECO:0000313" key="1">
    <source>
        <dbReference type="EMBL" id="MBX41365.1"/>
    </source>
</evidence>
<accession>A0A2P2NFX5</accession>
<name>A0A2P2NFX5_RHIMU</name>
<organism evidence="1">
    <name type="scientific">Rhizophora mucronata</name>
    <name type="common">Asiatic mangrove</name>
    <dbReference type="NCBI Taxonomy" id="61149"/>
    <lineage>
        <taxon>Eukaryota</taxon>
        <taxon>Viridiplantae</taxon>
        <taxon>Streptophyta</taxon>
        <taxon>Embryophyta</taxon>
        <taxon>Tracheophyta</taxon>
        <taxon>Spermatophyta</taxon>
        <taxon>Magnoliopsida</taxon>
        <taxon>eudicotyledons</taxon>
        <taxon>Gunneridae</taxon>
        <taxon>Pentapetalae</taxon>
        <taxon>rosids</taxon>
        <taxon>fabids</taxon>
        <taxon>Malpighiales</taxon>
        <taxon>Rhizophoraceae</taxon>
        <taxon>Rhizophora</taxon>
    </lineage>
</organism>
<proteinExistence type="predicted"/>
<sequence>MALRVSLQYALETWSMKLEHYAEITESWTKKILLQCLIR</sequence>
<dbReference type="AlphaFoldDB" id="A0A2P2NFX5"/>
<dbReference type="EMBL" id="GGEC01060881">
    <property type="protein sequence ID" value="MBX41365.1"/>
    <property type="molecule type" value="Transcribed_RNA"/>
</dbReference>